<dbReference type="Gene3D" id="3.40.525.10">
    <property type="entry name" value="CRAL-TRIO lipid binding domain"/>
    <property type="match status" value="1"/>
</dbReference>
<proteinExistence type="predicted"/>
<dbReference type="SUPFAM" id="SSF52087">
    <property type="entry name" value="CRAL/TRIO domain"/>
    <property type="match status" value="1"/>
</dbReference>
<accession>A0A6P7GSG5</accession>
<name>A0A6P7GSG5_DIAVI</name>
<dbReference type="PANTHER" id="PTHR10174">
    <property type="entry name" value="ALPHA-TOCOPHEROL TRANSFER PROTEIN-RELATED"/>
    <property type="match status" value="1"/>
</dbReference>
<dbReference type="GO" id="GO:1902936">
    <property type="term" value="F:phosphatidylinositol bisphosphate binding"/>
    <property type="evidence" value="ECO:0007669"/>
    <property type="project" value="TreeGrafter"/>
</dbReference>
<dbReference type="Pfam" id="PF00650">
    <property type="entry name" value="CRAL_TRIO"/>
    <property type="match status" value="1"/>
</dbReference>
<dbReference type="PRINTS" id="PR00180">
    <property type="entry name" value="CRETINALDHBP"/>
</dbReference>
<dbReference type="InterPro" id="IPR036865">
    <property type="entry name" value="CRAL-TRIO_dom_sf"/>
</dbReference>
<evidence type="ECO:0000313" key="2">
    <source>
        <dbReference type="RefSeq" id="XP_028148223.1"/>
    </source>
</evidence>
<feature type="domain" description="CRAL-TRIO" evidence="1">
    <location>
        <begin position="87"/>
        <end position="245"/>
    </location>
</feature>
<dbReference type="AlphaFoldDB" id="A0A6P7GSG5"/>
<protein>
    <submittedName>
        <fullName evidence="2">Alpha-tocopherol transfer protein-like</fullName>
    </submittedName>
</protein>
<gene>
    <name evidence="2" type="primary">LOC114341612</name>
</gene>
<dbReference type="PROSITE" id="PS50191">
    <property type="entry name" value="CRAL_TRIO"/>
    <property type="match status" value="1"/>
</dbReference>
<dbReference type="SUPFAM" id="SSF46938">
    <property type="entry name" value="CRAL/TRIO N-terminal domain"/>
    <property type="match status" value="1"/>
</dbReference>
<organism evidence="2">
    <name type="scientific">Diabrotica virgifera virgifera</name>
    <name type="common">western corn rootworm</name>
    <dbReference type="NCBI Taxonomy" id="50390"/>
    <lineage>
        <taxon>Eukaryota</taxon>
        <taxon>Metazoa</taxon>
        <taxon>Ecdysozoa</taxon>
        <taxon>Arthropoda</taxon>
        <taxon>Hexapoda</taxon>
        <taxon>Insecta</taxon>
        <taxon>Pterygota</taxon>
        <taxon>Neoptera</taxon>
        <taxon>Endopterygota</taxon>
        <taxon>Coleoptera</taxon>
        <taxon>Polyphaga</taxon>
        <taxon>Cucujiformia</taxon>
        <taxon>Chrysomeloidea</taxon>
        <taxon>Chrysomelidae</taxon>
        <taxon>Galerucinae</taxon>
        <taxon>Diabroticina</taxon>
        <taxon>Diabroticites</taxon>
        <taxon>Diabrotica</taxon>
    </lineage>
</organism>
<dbReference type="InterPro" id="IPR001251">
    <property type="entry name" value="CRAL-TRIO_dom"/>
</dbReference>
<sequence length="274" mass="32092">MKFKFSVEDILDKGRTSLKNINVIKEWLLTVKENHVPSTIQDELIVLFLLSCEDDIDLTKKTVCAYYRLRMEAPEIHDDRNTKREDIKKALNTLRMITVPIRTEDNYQVLYFSLRDTNYINFELLPTMKASLMLLDIEHQSHPPDGVVFLADMKGFGVGHVIKLRPDPLKKYFTYIGEGVPIRFVGLHFMNGNFFLDNLMSMLRIFISPDVLNRLHVHPHGWNPEELLPKDCLPKEVGGHLGLEEELTKTTLDFFKEREDFWEKEEKMRKAIIK</sequence>
<dbReference type="OrthoDB" id="6736570at2759"/>
<dbReference type="CDD" id="cd00170">
    <property type="entry name" value="SEC14"/>
    <property type="match status" value="1"/>
</dbReference>
<dbReference type="RefSeq" id="XP_028148223.1">
    <property type="nucleotide sequence ID" value="XM_028292422.1"/>
</dbReference>
<dbReference type="InParanoid" id="A0A6P7GSG5"/>
<dbReference type="GO" id="GO:0016020">
    <property type="term" value="C:membrane"/>
    <property type="evidence" value="ECO:0007669"/>
    <property type="project" value="TreeGrafter"/>
</dbReference>
<dbReference type="PANTHER" id="PTHR10174:SF213">
    <property type="entry name" value="CRAL-TRIO DOMAIN-CONTAINING PROTEIN"/>
    <property type="match status" value="1"/>
</dbReference>
<reference evidence="2" key="1">
    <citation type="submission" date="2025-08" db="UniProtKB">
        <authorList>
            <consortium name="RefSeq"/>
        </authorList>
    </citation>
    <scope>IDENTIFICATION</scope>
    <source>
        <tissue evidence="2">Whole insect</tissue>
    </source>
</reference>
<evidence type="ECO:0000259" key="1">
    <source>
        <dbReference type="PROSITE" id="PS50191"/>
    </source>
</evidence>
<dbReference type="InterPro" id="IPR036273">
    <property type="entry name" value="CRAL/TRIO_N_dom_sf"/>
</dbReference>